<comment type="cofactor">
    <cofactor evidence="1">
        <name>Mg(2+)</name>
        <dbReference type="ChEBI" id="CHEBI:18420"/>
    </cofactor>
</comment>
<organism evidence="4 5">
    <name type="scientific">Cinchona calisaya</name>
    <dbReference type="NCBI Taxonomy" id="153742"/>
    <lineage>
        <taxon>Eukaryota</taxon>
        <taxon>Viridiplantae</taxon>
        <taxon>Streptophyta</taxon>
        <taxon>Embryophyta</taxon>
        <taxon>Tracheophyta</taxon>
        <taxon>Spermatophyta</taxon>
        <taxon>Magnoliopsida</taxon>
        <taxon>eudicotyledons</taxon>
        <taxon>Gunneridae</taxon>
        <taxon>Pentapetalae</taxon>
        <taxon>asterids</taxon>
        <taxon>lamiids</taxon>
        <taxon>Gentianales</taxon>
        <taxon>Rubiaceae</taxon>
        <taxon>Cinchonoideae</taxon>
        <taxon>Cinchoneae</taxon>
        <taxon>Cinchona</taxon>
    </lineage>
</organism>
<comment type="catalytic activity">
    <reaction evidence="1">
        <text>ATP + H2O = ADP + phosphate + H(+)</text>
        <dbReference type="Rhea" id="RHEA:13065"/>
        <dbReference type="ChEBI" id="CHEBI:15377"/>
        <dbReference type="ChEBI" id="CHEBI:15378"/>
        <dbReference type="ChEBI" id="CHEBI:30616"/>
        <dbReference type="ChEBI" id="CHEBI:43474"/>
        <dbReference type="ChEBI" id="CHEBI:456216"/>
        <dbReference type="EC" id="5.6.2.3"/>
    </reaction>
</comment>
<comment type="caution">
    <text evidence="4">The sequence shown here is derived from an EMBL/GenBank/DDBJ whole genome shotgun (WGS) entry which is preliminary data.</text>
</comment>
<name>A0ABD3AKG3_9GENT</name>
<dbReference type="GO" id="GO:0006310">
    <property type="term" value="P:DNA recombination"/>
    <property type="evidence" value="ECO:0007669"/>
    <property type="project" value="UniProtKB-KW"/>
</dbReference>
<feature type="domain" description="DNA helicase Pif1-like DEAD-box helicase" evidence="2">
    <location>
        <begin position="1"/>
        <end position="95"/>
    </location>
</feature>
<accession>A0ABD3AKG3</accession>
<keyword evidence="1" id="KW-0547">Nucleotide-binding</keyword>
<dbReference type="Pfam" id="PF21530">
    <property type="entry name" value="Pif1_2B_dom"/>
    <property type="match status" value="1"/>
</dbReference>
<keyword evidence="5" id="KW-1185">Reference proteome</keyword>
<evidence type="ECO:0000259" key="3">
    <source>
        <dbReference type="Pfam" id="PF21530"/>
    </source>
</evidence>
<dbReference type="GO" id="GO:0005524">
    <property type="term" value="F:ATP binding"/>
    <property type="evidence" value="ECO:0007669"/>
    <property type="project" value="UniProtKB-KW"/>
</dbReference>
<keyword evidence="1" id="KW-0227">DNA damage</keyword>
<protein>
    <recommendedName>
        <fullName evidence="1">ATP-dependent DNA helicase</fullName>
        <ecNumber evidence="1">5.6.2.3</ecNumber>
    </recommendedName>
</protein>
<comment type="similarity">
    <text evidence="1">Belongs to the helicase family.</text>
</comment>
<gene>
    <name evidence="4" type="ORF">ACH5RR_005159</name>
</gene>
<dbReference type="Proteomes" id="UP001630127">
    <property type="component" value="Unassembled WGS sequence"/>
</dbReference>
<keyword evidence="1" id="KW-0347">Helicase</keyword>
<proteinExistence type="inferred from homology"/>
<reference evidence="4 5" key="1">
    <citation type="submission" date="2024-11" db="EMBL/GenBank/DDBJ databases">
        <title>A near-complete genome assembly of Cinchona calisaya.</title>
        <authorList>
            <person name="Lian D.C."/>
            <person name="Zhao X.W."/>
            <person name="Wei L."/>
        </authorList>
    </citation>
    <scope>NUCLEOTIDE SEQUENCE [LARGE SCALE GENOMIC DNA]</scope>
    <source>
        <tissue evidence="4">Nenye</tissue>
    </source>
</reference>
<dbReference type="GO" id="GO:0043139">
    <property type="term" value="F:5'-3' DNA helicase activity"/>
    <property type="evidence" value="ECO:0007669"/>
    <property type="project" value="UniProtKB-EC"/>
</dbReference>
<dbReference type="InterPro" id="IPR049163">
    <property type="entry name" value="Pif1-like_2B_dom"/>
</dbReference>
<dbReference type="GO" id="GO:0016787">
    <property type="term" value="F:hydrolase activity"/>
    <property type="evidence" value="ECO:0007669"/>
    <property type="project" value="UniProtKB-KW"/>
</dbReference>
<dbReference type="InterPro" id="IPR010285">
    <property type="entry name" value="DNA_helicase_pif1-like_DEAD"/>
</dbReference>
<evidence type="ECO:0000313" key="5">
    <source>
        <dbReference type="Proteomes" id="UP001630127"/>
    </source>
</evidence>
<keyword evidence="1" id="KW-0234">DNA repair</keyword>
<evidence type="ECO:0000313" key="4">
    <source>
        <dbReference type="EMBL" id="KAL3531638.1"/>
    </source>
</evidence>
<dbReference type="AlphaFoldDB" id="A0ABD3AKG3"/>
<keyword evidence="1" id="KW-0233">DNA recombination</keyword>
<dbReference type="SUPFAM" id="SSF52540">
    <property type="entry name" value="P-loop containing nucleoside triphosphate hydrolases"/>
    <property type="match status" value="1"/>
</dbReference>
<dbReference type="PANTHER" id="PTHR10492:SF94">
    <property type="entry name" value="ATP-DEPENDENT DNA HELICASE"/>
    <property type="match status" value="1"/>
</dbReference>
<evidence type="ECO:0000256" key="1">
    <source>
        <dbReference type="RuleBase" id="RU363044"/>
    </source>
</evidence>
<keyword evidence="1" id="KW-0378">Hydrolase</keyword>
<dbReference type="PANTHER" id="PTHR10492">
    <property type="match status" value="1"/>
</dbReference>
<dbReference type="InterPro" id="IPR027417">
    <property type="entry name" value="P-loop_NTPase"/>
</dbReference>
<dbReference type="Pfam" id="PF05970">
    <property type="entry name" value="PIF1"/>
    <property type="match status" value="1"/>
</dbReference>
<dbReference type="GO" id="GO:0006281">
    <property type="term" value="P:DNA repair"/>
    <property type="evidence" value="ECO:0007669"/>
    <property type="project" value="UniProtKB-KW"/>
</dbReference>
<keyword evidence="1" id="KW-0067">ATP-binding</keyword>
<feature type="domain" description="DNA helicase Pif1-like 2B" evidence="3">
    <location>
        <begin position="189"/>
        <end position="232"/>
    </location>
</feature>
<sequence length="328" mass="38136">MAKRWSIETLDRSMKDIMNSTEPFGGKVIIFGGDFRQVLPVVPRGTIQQNIDASLVKSYLWPYMERLSLSRNMRARTDTRFSEFLLRVGCGEEPINDEGNIELPNKMVIKYDDDDDDASENRLIDTIFPSLQENASSTKYMTSRAILATTNEYVDKLNENIISYFPGEAKTFVSFDEALDDTHNYYQDEFLNSLTPNGLPPHKLILKENYPIMLLRNLDPAEGLCNGTRMICKGFTNKVIHAEITTGQHSEKHVFIPRIPLSPAENEGYHFQLIREQFPVRLCFAMTINKHKDKQYHVSAFIYPNQYFHMDNYMWLFLEELQCLQQRF</sequence>
<dbReference type="EC" id="5.6.2.3" evidence="1"/>
<evidence type="ECO:0000259" key="2">
    <source>
        <dbReference type="Pfam" id="PF05970"/>
    </source>
</evidence>
<dbReference type="EMBL" id="JBJUIK010000003">
    <property type="protein sequence ID" value="KAL3531638.1"/>
    <property type="molecule type" value="Genomic_DNA"/>
</dbReference>